<keyword evidence="3" id="KW-1185">Reference proteome</keyword>
<evidence type="ECO:0008006" key="4">
    <source>
        <dbReference type="Google" id="ProtNLM"/>
    </source>
</evidence>
<proteinExistence type="predicted"/>
<reference evidence="2 3" key="1">
    <citation type="submission" date="2019-03" db="EMBL/GenBank/DDBJ databases">
        <title>Genome sequence of Sphingomonas sp. 17J27-24.</title>
        <authorList>
            <person name="Kim M."/>
            <person name="Maeng S."/>
            <person name="Sathiyaraj S."/>
        </authorList>
    </citation>
    <scope>NUCLEOTIDE SEQUENCE [LARGE SCALE GENOMIC DNA]</scope>
    <source>
        <strain evidence="2 3">17J27-24</strain>
    </source>
</reference>
<evidence type="ECO:0000256" key="1">
    <source>
        <dbReference type="SAM" id="SignalP"/>
    </source>
</evidence>
<evidence type="ECO:0000313" key="3">
    <source>
        <dbReference type="Proteomes" id="UP000298213"/>
    </source>
</evidence>
<sequence length="145" mass="15824">MKLTFSRWTAAALLVLSVGASVSAPAQAPRETVIVREQIVVRMHGRAAAPAIHWKEAKGPKCVPARAIAGAALVSQNSVDLVLRDRRRIRAKLESSCPALDYYYGFYITPNKDGMICADRDIIRSRVGGQCEIDAFRTLQASAAR</sequence>
<accession>A0A4Y8ZKQ2</accession>
<keyword evidence="1" id="KW-0732">Signal</keyword>
<evidence type="ECO:0000313" key="2">
    <source>
        <dbReference type="EMBL" id="TFI56583.1"/>
    </source>
</evidence>
<dbReference type="RefSeq" id="WP_135090212.1">
    <property type="nucleotide sequence ID" value="NZ_SPDV01000068.1"/>
</dbReference>
<dbReference type="Proteomes" id="UP000298213">
    <property type="component" value="Unassembled WGS sequence"/>
</dbReference>
<feature type="chain" id="PRO_5021507244" description="UrcA family protein" evidence="1">
    <location>
        <begin position="29"/>
        <end position="145"/>
    </location>
</feature>
<comment type="caution">
    <text evidence="2">The sequence shown here is derived from an EMBL/GenBank/DDBJ whole genome shotgun (WGS) entry which is preliminary data.</text>
</comment>
<name>A0A4Y8ZKQ2_9SPHN</name>
<dbReference type="OrthoDB" id="7596012at2"/>
<dbReference type="EMBL" id="SPDV01000068">
    <property type="protein sequence ID" value="TFI56583.1"/>
    <property type="molecule type" value="Genomic_DNA"/>
</dbReference>
<organism evidence="2 3">
    <name type="scientific">Sphingomonas parva</name>
    <dbReference type="NCBI Taxonomy" id="2555898"/>
    <lineage>
        <taxon>Bacteria</taxon>
        <taxon>Pseudomonadati</taxon>
        <taxon>Pseudomonadota</taxon>
        <taxon>Alphaproteobacteria</taxon>
        <taxon>Sphingomonadales</taxon>
        <taxon>Sphingomonadaceae</taxon>
        <taxon>Sphingomonas</taxon>
    </lineage>
</organism>
<protein>
    <recommendedName>
        <fullName evidence="4">UrcA family protein</fullName>
    </recommendedName>
</protein>
<gene>
    <name evidence="2" type="ORF">E2493_19450</name>
</gene>
<dbReference type="AlphaFoldDB" id="A0A4Y8ZKQ2"/>
<feature type="signal peptide" evidence="1">
    <location>
        <begin position="1"/>
        <end position="28"/>
    </location>
</feature>